<feature type="compositionally biased region" description="Basic and acidic residues" evidence="2">
    <location>
        <begin position="2608"/>
        <end position="2621"/>
    </location>
</feature>
<name>A0A0L7QYD2_9HYME</name>
<feature type="region of interest" description="Disordered" evidence="2">
    <location>
        <begin position="1017"/>
        <end position="1202"/>
    </location>
</feature>
<feature type="compositionally biased region" description="Basic and acidic residues" evidence="2">
    <location>
        <begin position="1694"/>
        <end position="1712"/>
    </location>
</feature>
<feature type="compositionally biased region" description="Polar residues" evidence="2">
    <location>
        <begin position="2244"/>
        <end position="2254"/>
    </location>
</feature>
<feature type="region of interest" description="Disordered" evidence="2">
    <location>
        <begin position="1918"/>
        <end position="1984"/>
    </location>
</feature>
<feature type="region of interest" description="Disordered" evidence="2">
    <location>
        <begin position="2600"/>
        <end position="2621"/>
    </location>
</feature>
<evidence type="ECO:0000313" key="4">
    <source>
        <dbReference type="EMBL" id="KOC63625.1"/>
    </source>
</evidence>
<feature type="compositionally biased region" description="Acidic residues" evidence="2">
    <location>
        <begin position="1572"/>
        <end position="1582"/>
    </location>
</feature>
<feature type="region of interest" description="Disordered" evidence="2">
    <location>
        <begin position="764"/>
        <end position="786"/>
    </location>
</feature>
<dbReference type="GO" id="GO:0005615">
    <property type="term" value="C:extracellular space"/>
    <property type="evidence" value="ECO:0007669"/>
    <property type="project" value="TreeGrafter"/>
</dbReference>
<dbReference type="PANTHER" id="PTHR46145">
    <property type="entry name" value="HEPARANASE"/>
    <property type="match status" value="1"/>
</dbReference>
<feature type="compositionally biased region" description="Basic and acidic residues" evidence="2">
    <location>
        <begin position="1511"/>
        <end position="1530"/>
    </location>
</feature>
<feature type="compositionally biased region" description="Acidic residues" evidence="2">
    <location>
        <begin position="2285"/>
        <end position="2295"/>
    </location>
</feature>
<feature type="compositionally biased region" description="Basic and acidic residues" evidence="2">
    <location>
        <begin position="1100"/>
        <end position="1113"/>
    </location>
</feature>
<feature type="region of interest" description="Disordered" evidence="2">
    <location>
        <begin position="1216"/>
        <end position="1245"/>
    </location>
</feature>
<dbReference type="Proteomes" id="UP000053825">
    <property type="component" value="Unassembled WGS sequence"/>
</dbReference>
<keyword evidence="5" id="KW-1185">Reference proteome</keyword>
<feature type="region of interest" description="Disordered" evidence="2">
    <location>
        <begin position="2342"/>
        <end position="2409"/>
    </location>
</feature>
<gene>
    <name evidence="4" type="ORF">WH47_00693</name>
</gene>
<dbReference type="EMBL" id="KQ414688">
    <property type="protein sequence ID" value="KOC63625.1"/>
    <property type="molecule type" value="Genomic_DNA"/>
</dbReference>
<dbReference type="InterPro" id="IPR017853">
    <property type="entry name" value="GH"/>
</dbReference>
<dbReference type="Gene3D" id="3.20.20.80">
    <property type="entry name" value="Glycosidases"/>
    <property type="match status" value="1"/>
</dbReference>
<feature type="chain" id="PRO_5005574961" evidence="3">
    <location>
        <begin position="24"/>
        <end position="2621"/>
    </location>
</feature>
<evidence type="ECO:0000256" key="1">
    <source>
        <dbReference type="SAM" id="Coils"/>
    </source>
</evidence>
<feature type="compositionally biased region" description="Basic and acidic residues" evidence="2">
    <location>
        <begin position="768"/>
        <end position="783"/>
    </location>
</feature>
<feature type="compositionally biased region" description="Polar residues" evidence="2">
    <location>
        <begin position="1945"/>
        <end position="1958"/>
    </location>
</feature>
<feature type="compositionally biased region" description="Low complexity" evidence="2">
    <location>
        <begin position="1596"/>
        <end position="1608"/>
    </location>
</feature>
<dbReference type="GO" id="GO:0031012">
    <property type="term" value="C:extracellular matrix"/>
    <property type="evidence" value="ECO:0007669"/>
    <property type="project" value="TreeGrafter"/>
</dbReference>
<sequence length="2621" mass="297007">MTRSVQRYFFAFVLHVLAVRSSTQELSLNVNVKRPVAVTDEKFLSFTVDPVTLLAGSALSTDFEKSINLARALTPAYVRLGGPRSSLYCFTSQNSQDSEKKRKIVLSESDWVLTHQWIEKTGLEVIACIAPDDKKAEVPEDVREIVSFSDHMGFYTNWQLGYECQTRCNLSASDLGEQTVNLRKLLNEFPRYSKSIVTGPDVVSYRSEKQRKYLQDYFSVAAPALSAITWHPDFASITLGNDGVFVHHDNLDDDKEDLLKVIGRFVKKQPLWIAESKPEECKNLYIGALVLARRLGNAAKLNINVVMRQPVDLTQPTPDYWVSLLHKTLVGREVFDVNMKTNEDNHVYFYCQCTKPSKKYEKGSVVIFGVNLSPEDASVSLEGTKITTIHEYILSPGFDASNRMFAETVLLNNKSLSLINNTVPDMYPKILQDENDLYLKLQPGGIGFWVFPNLMVKSCMESDERSKRATLSSVQISENLNKADNLKFHVTRSVPAQTNAKTEKTKQRRIFKRSNLNRELRKLKKFVRDNLHDYDAKKALLNIKELSNTEEEISNRAKNVETSSENSLESKLEEFKEHLLAIKNLARSSETRPELRKSISQLVGDLISLMSKIQTALETVRKETDNETRQKSAANIRDHLKALYDLLIRVNHHEYFDNSDSAETETDEKSKRSKRDLYEESLNLKRESLVRKRSKNEDDVKGQRVDGKIERTDNSRKVVEPSVVKFGDSESNENTFYGFFKTEPVEGFPKGDVFFATVNSPQGNENYDYAREDGNRQGKRSEMDQPNVDRVLFEGESDYPFYGNVEFMGNSKTSNGRIEKASDELWEMEGYGSGGNDRAFEIAEIQPSVDPYYESASFSNNKNSYGRTNFSPVLTSQPSIRRINYADRGNLGLTSDRMPGYGTGLDFSIIDDHPGSRKAKRESEDLRAILDQEMINEDAANSKDCNCRVIRDARRQAVESLESEESLKTGPKEEVIVDLHKDTVRSNLQDDADAEVFSELRDMSVERLELRDEAANPKIARGAKAPVQSELDRSENQRDSTLNLRENEDSDQMLRTSIPRDGEQLFRDEKGKKSKEETTTDTGKHTSTGQKSSAPFDLGKLAESKGKHEKDQAPESSSTTYETATLSEQTIAKETEKSVGKTRNAGASSKRQAKVQMLTTDRPLIAEDAKDESSSDPARTKKRVKSKSKEERPRESQLSVRAKTLKALRELFRELKQQSKESAAKRKSINKADEYQKNRASQVQRIKENLKSKREMTLQRYNEDVHEMVEKVEDEGKRKLKRREVWEVIKKSDDYKDMVDREKLAYVLMYQPTKYRESKEVPTTEIVRAHNIRERVFNPRKQSNFRQSTIEHPSPDKLRQKMIGISNLYENEEAINKGKDKSYFALVEDPERPRILYYHQQQPENEEKRIVQASSPRAHLYQYTYNQPLERPYHETLKAARYSSEEDQEESDEHPEDRKIYIIDPSEYKGGEPVLHLYREPYRSRANPKTATKNTYDIVLQPVNRKAYRIRQTEEDKREDSDENLPRDPEEFLKIVVDNLDTQTVEELYKKLTENNTSGVTKQNFMRSITAETEEEEGEKEEEESKGIEEEQREISGSNENSKGNESSEVLDTQGATEQRETYREAWLEKETQPVEADTVSQVAVLEEQATDNDRSEEGPGKLEIEHTRRRRDTSSLSEEEYSKWLPSFLIRKPGSEVEKSEDSSSEYREDGNTSNMLEVSSTEEKEEESVERSNEKMNLREVLLSEKPEVLMVLPWADKVRRIRREAEIEEKIDDTGNSEKVQVSELQSLTRSSSPRIPTFSPIDDIEKSLIQKIPLEKFTTKEDINRKKNIRKKKKKDEGLPGLIEKSIPTLRNVVVDSLKRAENLTGSVEKLIENLDEKYNQSLTDQQRNSTDTKRIESDPKLNTKRELVISVPTKQEEDTGCKSQKTKRCDTPILGETVGSPMSTNLEPNTENPLNGEGETEPLVGLKNPTSAKKPVSPATAIERAKNATFRDGIIIDSLRKQLRPNDPKVGATRGSLAPKTNVFDDGKFVCYCREKHQPAVKQKNVVSKPQPKKHKAGKKNDDKKMLVGSRHRIKPIPKPIPPIIHHPPVIPRKIPPPLYHPPPPRPIPHVPRVPHIPHVPKTYIPKHLYPKQLPHIPYVHHPKVPTVAHAIPKGIPPRIHAPYNPIGRRPDLMVGQRAPIDQQQNIGKNQQTVEQTPCPPNIVGQSLPQPTERIIATTFAKPVATENSPGNNEEDSTGSDYNLQSVHSEPSENVELPTEVPNVQAANPAETEEKSSTDLGEEYTNEYETTDSGTVDYSDIKEVTTAYFTSKAYTNEAGHSGPTGYDDFHITSTEYASPDENQYDDLESRSNVPTENSIEPAKTLNNEDERNVLVGESNPYSSEEEPKNEDINESTGSNLKNTQEDNYELKEAPAMEETTELILGATSDSMTEETIHPDDYTTIGEDLVNTDNERVGMGQVTTTIHNENGDDSSTIGSTFESSKVNGGEGTNDGSLPFCDNTLLQKSIKSVINKFATGDSGETDEETVGAAKGEDLLTEIVGVPNLKGILSMPQIENTVVDKVKDLVSTLTGVARKNFDNDWATDVIRNNLHHAMAAAPSSKSELESPTKKKMENG</sequence>
<feature type="region of interest" description="Disordered" evidence="2">
    <location>
        <begin position="1509"/>
        <end position="1530"/>
    </location>
</feature>
<proteinExistence type="predicted"/>
<protein>
    <submittedName>
        <fullName evidence="4">Heparanase</fullName>
    </submittedName>
</protein>
<accession>A0A0L7QYD2</accession>
<dbReference type="STRING" id="597456.A0A0L7QYD2"/>
<dbReference type="OrthoDB" id="726732at2759"/>
<organism evidence="4 5">
    <name type="scientific">Habropoda laboriosa</name>
    <dbReference type="NCBI Taxonomy" id="597456"/>
    <lineage>
        <taxon>Eukaryota</taxon>
        <taxon>Metazoa</taxon>
        <taxon>Ecdysozoa</taxon>
        <taxon>Arthropoda</taxon>
        <taxon>Hexapoda</taxon>
        <taxon>Insecta</taxon>
        <taxon>Pterygota</taxon>
        <taxon>Neoptera</taxon>
        <taxon>Endopterygota</taxon>
        <taxon>Hymenoptera</taxon>
        <taxon>Apocrita</taxon>
        <taxon>Aculeata</taxon>
        <taxon>Apoidea</taxon>
        <taxon>Anthophila</taxon>
        <taxon>Apidae</taxon>
        <taxon>Habropoda</taxon>
    </lineage>
</organism>
<keyword evidence="3" id="KW-0732">Signal</keyword>
<feature type="region of interest" description="Disordered" evidence="2">
    <location>
        <begin position="2045"/>
        <end position="2069"/>
    </location>
</feature>
<evidence type="ECO:0000313" key="5">
    <source>
        <dbReference type="Proteomes" id="UP000053825"/>
    </source>
</evidence>
<feature type="compositionally biased region" description="Basic and acidic residues" evidence="2">
    <location>
        <begin position="1058"/>
        <end position="1084"/>
    </location>
</feature>
<feature type="compositionally biased region" description="Basic and acidic residues" evidence="2">
    <location>
        <begin position="1652"/>
        <end position="1667"/>
    </location>
</feature>
<dbReference type="SUPFAM" id="SSF51445">
    <property type="entry name" value="(Trans)glycosidases"/>
    <property type="match status" value="1"/>
</dbReference>
<evidence type="ECO:0000256" key="3">
    <source>
        <dbReference type="SAM" id="SignalP"/>
    </source>
</evidence>
<feature type="signal peptide" evidence="3">
    <location>
        <begin position="1"/>
        <end position="23"/>
    </location>
</feature>
<reference evidence="4 5" key="1">
    <citation type="submission" date="2015-07" db="EMBL/GenBank/DDBJ databases">
        <title>The genome of Habropoda laboriosa.</title>
        <authorList>
            <person name="Pan H."/>
            <person name="Kapheim K."/>
        </authorList>
    </citation>
    <scope>NUCLEOTIDE SEQUENCE [LARGE SCALE GENOMIC DNA]</scope>
    <source>
        <strain evidence="4">0110345459</strain>
    </source>
</reference>
<feature type="compositionally biased region" description="Basic and acidic residues" evidence="2">
    <location>
        <begin position="1618"/>
        <end position="1633"/>
    </location>
</feature>
<feature type="compositionally biased region" description="Polar residues" evidence="2">
    <location>
        <begin position="1114"/>
        <end position="1130"/>
    </location>
</feature>
<feature type="compositionally biased region" description="Basic and acidic residues" evidence="2">
    <location>
        <begin position="1583"/>
        <end position="1594"/>
    </location>
</feature>
<feature type="compositionally biased region" description="Basic and acidic residues" evidence="2">
    <location>
        <begin position="1216"/>
        <end position="1237"/>
    </location>
</feature>
<evidence type="ECO:0000256" key="2">
    <source>
        <dbReference type="SAM" id="MobiDB-lite"/>
    </source>
</evidence>
<feature type="region of interest" description="Disordered" evidence="2">
    <location>
        <begin position="2228"/>
        <end position="2300"/>
    </location>
</feature>
<feature type="region of interest" description="Disordered" evidence="2">
    <location>
        <begin position="1561"/>
        <end position="1737"/>
    </location>
</feature>
<feature type="coiled-coil region" evidence="1">
    <location>
        <begin position="536"/>
        <end position="563"/>
    </location>
</feature>
<keyword evidence="1" id="KW-0175">Coiled coil</keyword>
<feature type="compositionally biased region" description="Basic and acidic residues" evidence="2">
    <location>
        <begin position="1164"/>
        <end position="1173"/>
    </location>
</feature>
<dbReference type="PANTHER" id="PTHR46145:SF4">
    <property type="entry name" value="HEPARANASE"/>
    <property type="match status" value="1"/>
</dbReference>